<evidence type="ECO:0000256" key="1">
    <source>
        <dbReference type="ARBA" id="ARBA00023125"/>
    </source>
</evidence>
<comment type="caution">
    <text evidence="3">The sequence shown here is derived from an EMBL/GenBank/DDBJ whole genome shotgun (WGS) entry which is preliminary data.</text>
</comment>
<keyword evidence="4" id="KW-1185">Reference proteome</keyword>
<dbReference type="InterPro" id="IPR047057">
    <property type="entry name" value="MerR_fam"/>
</dbReference>
<dbReference type="AlphaFoldDB" id="A0A2S5TCN8"/>
<dbReference type="Gene3D" id="1.10.1660.10">
    <property type="match status" value="1"/>
</dbReference>
<dbReference type="Pfam" id="PF13411">
    <property type="entry name" value="MerR_1"/>
    <property type="match status" value="1"/>
</dbReference>
<keyword evidence="1" id="KW-0238">DNA-binding</keyword>
<dbReference type="SUPFAM" id="SSF46955">
    <property type="entry name" value="Putative DNA-binding domain"/>
    <property type="match status" value="1"/>
</dbReference>
<dbReference type="PANTHER" id="PTHR30204:SF93">
    <property type="entry name" value="HTH MERR-TYPE DOMAIN-CONTAINING PROTEIN"/>
    <property type="match status" value="1"/>
</dbReference>
<proteinExistence type="predicted"/>
<dbReference type="GO" id="GO:0003700">
    <property type="term" value="F:DNA-binding transcription factor activity"/>
    <property type="evidence" value="ECO:0007669"/>
    <property type="project" value="InterPro"/>
</dbReference>
<dbReference type="PANTHER" id="PTHR30204">
    <property type="entry name" value="REDOX-CYCLING DRUG-SENSING TRANSCRIPTIONAL ACTIVATOR SOXR"/>
    <property type="match status" value="1"/>
</dbReference>
<accession>A0A2S5TCN8</accession>
<sequence>MRIGDIARQAGTTPKAIRHYELLGILPAVPRQGSYRRYSERDLMFVRLVRQAQALGFRLAELRGLYPADGEPDWSRVLAALLERRRQVAADIQRLQALDLQLQAVEAETRACLGGGGGECAAAPVRRAA</sequence>
<organism evidence="3 4">
    <name type="scientific">Solimonas fluminis</name>
    <dbReference type="NCBI Taxonomy" id="2086571"/>
    <lineage>
        <taxon>Bacteria</taxon>
        <taxon>Pseudomonadati</taxon>
        <taxon>Pseudomonadota</taxon>
        <taxon>Gammaproteobacteria</taxon>
        <taxon>Nevskiales</taxon>
        <taxon>Nevskiaceae</taxon>
        <taxon>Solimonas</taxon>
    </lineage>
</organism>
<dbReference type="OrthoDB" id="9808480at2"/>
<evidence type="ECO:0000313" key="4">
    <source>
        <dbReference type="Proteomes" id="UP000238220"/>
    </source>
</evidence>
<dbReference type="GO" id="GO:0003677">
    <property type="term" value="F:DNA binding"/>
    <property type="evidence" value="ECO:0007669"/>
    <property type="project" value="UniProtKB-KW"/>
</dbReference>
<dbReference type="SMART" id="SM00422">
    <property type="entry name" value="HTH_MERR"/>
    <property type="match status" value="1"/>
</dbReference>
<dbReference type="InterPro" id="IPR000551">
    <property type="entry name" value="MerR-type_HTH_dom"/>
</dbReference>
<reference evidence="3 4" key="1">
    <citation type="submission" date="2018-02" db="EMBL/GenBank/DDBJ databases">
        <title>Genome sequencing of Solimonas sp. HR-BB.</title>
        <authorList>
            <person name="Lee Y."/>
            <person name="Jeon C.O."/>
        </authorList>
    </citation>
    <scope>NUCLEOTIDE SEQUENCE [LARGE SCALE GENOMIC DNA]</scope>
    <source>
        <strain evidence="3 4">HR-BB</strain>
    </source>
</reference>
<evidence type="ECO:0000313" key="3">
    <source>
        <dbReference type="EMBL" id="PPE72692.1"/>
    </source>
</evidence>
<dbReference type="EMBL" id="PSNW01000010">
    <property type="protein sequence ID" value="PPE72692.1"/>
    <property type="molecule type" value="Genomic_DNA"/>
</dbReference>
<dbReference type="InterPro" id="IPR009061">
    <property type="entry name" value="DNA-bd_dom_put_sf"/>
</dbReference>
<protein>
    <submittedName>
        <fullName evidence="3">MerR family transcriptional regulator</fullName>
    </submittedName>
</protein>
<dbReference type="PROSITE" id="PS50937">
    <property type="entry name" value="HTH_MERR_2"/>
    <property type="match status" value="1"/>
</dbReference>
<name>A0A2S5TCN8_9GAMM</name>
<dbReference type="RefSeq" id="WP_104231502.1">
    <property type="nucleotide sequence ID" value="NZ_PSNW01000010.1"/>
</dbReference>
<feature type="domain" description="HTH merR-type" evidence="2">
    <location>
        <begin position="1"/>
        <end position="68"/>
    </location>
</feature>
<dbReference type="PRINTS" id="PR00040">
    <property type="entry name" value="HTHMERR"/>
</dbReference>
<dbReference type="Proteomes" id="UP000238220">
    <property type="component" value="Unassembled WGS sequence"/>
</dbReference>
<evidence type="ECO:0000259" key="2">
    <source>
        <dbReference type="PROSITE" id="PS50937"/>
    </source>
</evidence>
<gene>
    <name evidence="3" type="ORF">C3942_16710</name>
</gene>